<evidence type="ECO:0000313" key="9">
    <source>
        <dbReference type="Proteomes" id="UP001596494"/>
    </source>
</evidence>
<dbReference type="InterPro" id="IPR019844">
    <property type="entry name" value="CSD_CS"/>
</dbReference>
<name>A0ABW2K073_9BACI</name>
<keyword evidence="2" id="KW-0963">Cytoplasm</keyword>
<comment type="caution">
    <text evidence="8">The sequence shown here is derived from an EMBL/GenBank/DDBJ whole genome shotgun (WGS) entry which is preliminary data.</text>
</comment>
<evidence type="ECO:0000256" key="2">
    <source>
        <dbReference type="ARBA" id="ARBA00022490"/>
    </source>
</evidence>
<keyword evidence="3" id="KW-0805">Transcription regulation</keyword>
<dbReference type="Proteomes" id="UP001596494">
    <property type="component" value="Unassembled WGS sequence"/>
</dbReference>
<accession>A0ABW2K073</accession>
<evidence type="ECO:0000256" key="5">
    <source>
        <dbReference type="ARBA" id="ARBA00023163"/>
    </source>
</evidence>
<dbReference type="InterPro" id="IPR011129">
    <property type="entry name" value="CSD"/>
</dbReference>
<dbReference type="PROSITE" id="PS00352">
    <property type="entry name" value="CSD_1"/>
    <property type="match status" value="1"/>
</dbReference>
<dbReference type="PROSITE" id="PS51857">
    <property type="entry name" value="CSD_2"/>
    <property type="match status" value="1"/>
</dbReference>
<evidence type="ECO:0000313" key="8">
    <source>
        <dbReference type="EMBL" id="MFC7320139.1"/>
    </source>
</evidence>
<dbReference type="Gene3D" id="2.40.50.140">
    <property type="entry name" value="Nucleic acid-binding proteins"/>
    <property type="match status" value="1"/>
</dbReference>
<dbReference type="RefSeq" id="WP_253936431.1">
    <property type="nucleotide sequence ID" value="NZ_JAPVRC010000008.1"/>
</dbReference>
<dbReference type="SUPFAM" id="SSF50249">
    <property type="entry name" value="Nucleic acid-binding proteins"/>
    <property type="match status" value="1"/>
</dbReference>
<dbReference type="CDD" id="cd04458">
    <property type="entry name" value="CSP_CDS"/>
    <property type="match status" value="1"/>
</dbReference>
<evidence type="ECO:0000256" key="6">
    <source>
        <dbReference type="RuleBase" id="RU000408"/>
    </source>
</evidence>
<gene>
    <name evidence="8" type="ORF">ACFQMN_04555</name>
</gene>
<dbReference type="Gene3D" id="6.20.370.130">
    <property type="match status" value="1"/>
</dbReference>
<dbReference type="PANTHER" id="PTHR11544">
    <property type="entry name" value="COLD SHOCK DOMAIN CONTAINING PROTEINS"/>
    <property type="match status" value="1"/>
</dbReference>
<reference evidence="9" key="1">
    <citation type="journal article" date="2019" name="Int. J. Syst. Evol. Microbiol.">
        <title>The Global Catalogue of Microorganisms (GCM) 10K type strain sequencing project: providing services to taxonomists for standard genome sequencing and annotation.</title>
        <authorList>
            <consortium name="The Broad Institute Genomics Platform"/>
            <consortium name="The Broad Institute Genome Sequencing Center for Infectious Disease"/>
            <person name="Wu L."/>
            <person name="Ma J."/>
        </authorList>
    </citation>
    <scope>NUCLEOTIDE SEQUENCE [LARGE SCALE GENOMIC DNA]</scope>
    <source>
        <strain evidence="9">CCUG 73951</strain>
    </source>
</reference>
<evidence type="ECO:0000256" key="1">
    <source>
        <dbReference type="ARBA" id="ARBA00004496"/>
    </source>
</evidence>
<dbReference type="EMBL" id="JBHTBY010000003">
    <property type="protein sequence ID" value="MFC7320139.1"/>
    <property type="molecule type" value="Genomic_DNA"/>
</dbReference>
<comment type="subcellular location">
    <subcellularLocation>
        <location evidence="1 6">Cytoplasm</location>
    </subcellularLocation>
</comment>
<dbReference type="Pfam" id="PF00313">
    <property type="entry name" value="CSD"/>
    <property type="match status" value="1"/>
</dbReference>
<dbReference type="PRINTS" id="PR00050">
    <property type="entry name" value="COLDSHOCK"/>
</dbReference>
<dbReference type="InterPro" id="IPR012340">
    <property type="entry name" value="NA-bd_OB-fold"/>
</dbReference>
<proteinExistence type="predicted"/>
<dbReference type="SMART" id="SM00357">
    <property type="entry name" value="CSP"/>
    <property type="match status" value="1"/>
</dbReference>
<dbReference type="InterPro" id="IPR050181">
    <property type="entry name" value="Cold_shock_domain"/>
</dbReference>
<keyword evidence="4" id="KW-0010">Activator</keyword>
<keyword evidence="5" id="KW-0804">Transcription</keyword>
<organism evidence="8 9">
    <name type="scientific">Halobacillus campisalis</name>
    <dbReference type="NCBI Taxonomy" id="435909"/>
    <lineage>
        <taxon>Bacteria</taxon>
        <taxon>Bacillati</taxon>
        <taxon>Bacillota</taxon>
        <taxon>Bacilli</taxon>
        <taxon>Bacillales</taxon>
        <taxon>Bacillaceae</taxon>
        <taxon>Halobacillus</taxon>
    </lineage>
</organism>
<evidence type="ECO:0000256" key="3">
    <source>
        <dbReference type="ARBA" id="ARBA00023015"/>
    </source>
</evidence>
<evidence type="ECO:0000259" key="7">
    <source>
        <dbReference type="PROSITE" id="PS51857"/>
    </source>
</evidence>
<dbReference type="PIRSF" id="PIRSF002599">
    <property type="entry name" value="Cold_shock_A"/>
    <property type="match status" value="1"/>
</dbReference>
<sequence>MIEGTVKWFNAEKGFGFIEVEGQDDVFVHFSAIQEEGFKSLEEGQVVNFEIQEGQRGPQAANVTKA</sequence>
<protein>
    <submittedName>
        <fullName evidence="8">Cold-shock protein</fullName>
    </submittedName>
</protein>
<dbReference type="InterPro" id="IPR012156">
    <property type="entry name" value="Cold_shock_CspA"/>
</dbReference>
<feature type="domain" description="CSD" evidence="7">
    <location>
        <begin position="1"/>
        <end position="65"/>
    </location>
</feature>
<dbReference type="InterPro" id="IPR002059">
    <property type="entry name" value="CSP_DNA-bd"/>
</dbReference>
<evidence type="ECO:0000256" key="4">
    <source>
        <dbReference type="ARBA" id="ARBA00023159"/>
    </source>
</evidence>
<keyword evidence="9" id="KW-1185">Reference proteome</keyword>